<sequence length="487" mass="54149">MLRFTGIRNKRFSEMSYPAFQKVGKKLLPTSLLQHASESANSRNKQFQILLEQRKWPEEGWDERTIEIFLNELSAMDTNNFMSRPSGVGEREGRIYSSLVRRRAYGLSHGVGRSGDLAESQPKAAGSSLMSSLTNDLLLDFLQTNLGKDVKEACLFPMATGMTMTLILLTLAKLKPDAKHVIWLRHDQKSVFKSILTAGLKPVIVDPLLSSDKIQLDTNIDGIESAISKIERENILCIITTTSCFAPRTCDNLKSLRKFRFGSRAIHENCEGTKCSRHYGGDVDTCASDVIYHVVNNAYGMQSQFIMEELRKAMSHIDLFIQSTDKNLLVPVGGCIIGSPVVSSKSQNGTASLLTQVRKNYPGRASSYPASDVLITVLSMGKKGFKSLVEKREENYQHLKERLTELARKHNEQVLSLSGNDISIGFSLSGVGSNQSVLTSVGGMLFKRNVTGARVVTTHEEKIIDGYTFKGLPNNINYKVMNLFIIH</sequence>
<keyword evidence="12 18" id="KW-0711">Selenium</keyword>
<comment type="function">
    <text evidence="2 18">Converts O-phosphoseryl-tRNA(Sec) to selenocysteinyl-tRNA(Sec) required for selenoprotein biosynthesis.</text>
</comment>
<dbReference type="PANTHER" id="PTHR12944:SF2">
    <property type="entry name" value="O-PHOSPHOSERYL-TRNA(SEC) SELENIUM TRANSFERASE"/>
    <property type="match status" value="1"/>
</dbReference>
<evidence type="ECO:0000256" key="1">
    <source>
        <dbReference type="ARBA" id="ARBA00001933"/>
    </source>
</evidence>
<dbReference type="EC" id="2.9.1.2" evidence="5 18"/>
<evidence type="ECO:0000256" key="10">
    <source>
        <dbReference type="ARBA" id="ARBA00022898"/>
    </source>
</evidence>
<evidence type="ECO:0000256" key="7">
    <source>
        <dbReference type="ARBA" id="ARBA00022555"/>
    </source>
</evidence>
<evidence type="ECO:0000256" key="8">
    <source>
        <dbReference type="ARBA" id="ARBA00022679"/>
    </source>
</evidence>
<comment type="similarity">
    <text evidence="4 18">Belongs to the SepSecS family.</text>
</comment>
<gene>
    <name evidence="19" type="ORF">ODALV1_LOCUS20917</name>
</gene>
<dbReference type="InterPro" id="IPR015421">
    <property type="entry name" value="PyrdxlP-dep_Trfase_major"/>
</dbReference>
<evidence type="ECO:0000256" key="13">
    <source>
        <dbReference type="ARBA" id="ARBA00026053"/>
    </source>
</evidence>
<dbReference type="PIRSF" id="PIRSF017689">
    <property type="entry name" value="SepSecS"/>
    <property type="match status" value="1"/>
</dbReference>
<reference evidence="19 20" key="1">
    <citation type="submission" date="2024-08" db="EMBL/GenBank/DDBJ databases">
        <authorList>
            <person name="Cucini C."/>
            <person name="Frati F."/>
        </authorList>
    </citation>
    <scope>NUCLEOTIDE SEQUENCE [LARGE SCALE GENOMIC DNA]</scope>
</reference>
<evidence type="ECO:0000256" key="5">
    <source>
        <dbReference type="ARBA" id="ARBA00012464"/>
    </source>
</evidence>
<keyword evidence="7 18" id="KW-0820">tRNA-binding</keyword>
<dbReference type="Pfam" id="PF05889">
    <property type="entry name" value="SepSecS"/>
    <property type="match status" value="2"/>
</dbReference>
<evidence type="ECO:0000256" key="17">
    <source>
        <dbReference type="ARBA" id="ARBA00048808"/>
    </source>
</evidence>
<keyword evidence="9 18" id="KW-0694">RNA-binding</keyword>
<keyword evidence="18" id="KW-0963">Cytoplasm</keyword>
<evidence type="ECO:0000256" key="2">
    <source>
        <dbReference type="ARBA" id="ARBA00002552"/>
    </source>
</evidence>
<comment type="subunit">
    <text evidence="13">Homotetramer formed by a catalytic dimer and a non-catalytic dimer serving as a binding platform that orients tRNASec for catalysis. Each tetramer binds the CCA ends of two tRNAs which point to the active sites of the catalytic dimer.</text>
</comment>
<accession>A0ABP1RC62</accession>
<dbReference type="NCBIfam" id="TIGR03531">
    <property type="entry name" value="selenium_SpcS"/>
    <property type="match status" value="1"/>
</dbReference>
<dbReference type="Proteomes" id="UP001642540">
    <property type="component" value="Unassembled WGS sequence"/>
</dbReference>
<evidence type="ECO:0000256" key="18">
    <source>
        <dbReference type="PIRNR" id="PIRNR017689"/>
    </source>
</evidence>
<comment type="pathway">
    <text evidence="3 18">Aminoacyl-tRNA biosynthesis; selenocysteinyl-tRNA(Sec) biosynthesis; selenocysteinyl-tRNA(Sec) from L-seryl-tRNA(Sec) (archaeal/eukaryal route): step 2/2.</text>
</comment>
<dbReference type="InterPro" id="IPR008829">
    <property type="entry name" value="SepSecS/SepCysS"/>
</dbReference>
<evidence type="ECO:0000256" key="16">
    <source>
        <dbReference type="ARBA" id="ARBA00032693"/>
    </source>
</evidence>
<comment type="caution">
    <text evidence="19">The sequence shown here is derived from an EMBL/GenBank/DDBJ whole genome shotgun (WGS) entry which is preliminary data.</text>
</comment>
<evidence type="ECO:0000256" key="3">
    <source>
        <dbReference type="ARBA" id="ARBA00004822"/>
    </source>
</evidence>
<dbReference type="SUPFAM" id="SSF53383">
    <property type="entry name" value="PLP-dependent transferases"/>
    <property type="match status" value="1"/>
</dbReference>
<name>A0ABP1RC62_9HEXA</name>
<keyword evidence="10 18" id="KW-0663">Pyridoxal phosphate</keyword>
<dbReference type="PANTHER" id="PTHR12944">
    <property type="entry name" value="SOLUBLE LIVER ANTIGEN/LIVER PANCREAS ANTIGEN"/>
    <property type="match status" value="1"/>
</dbReference>
<evidence type="ECO:0000256" key="12">
    <source>
        <dbReference type="ARBA" id="ARBA00023266"/>
    </source>
</evidence>
<keyword evidence="11 18" id="KW-0648">Protein biosynthesis</keyword>
<organism evidence="19 20">
    <name type="scientific">Orchesella dallaii</name>
    <dbReference type="NCBI Taxonomy" id="48710"/>
    <lineage>
        <taxon>Eukaryota</taxon>
        <taxon>Metazoa</taxon>
        <taxon>Ecdysozoa</taxon>
        <taxon>Arthropoda</taxon>
        <taxon>Hexapoda</taxon>
        <taxon>Collembola</taxon>
        <taxon>Entomobryomorpha</taxon>
        <taxon>Entomobryoidea</taxon>
        <taxon>Orchesellidae</taxon>
        <taxon>Orchesellinae</taxon>
        <taxon>Orchesella</taxon>
    </lineage>
</organism>
<keyword evidence="8 18" id="KW-0808">Transferase</keyword>
<evidence type="ECO:0000313" key="19">
    <source>
        <dbReference type="EMBL" id="CAL8125291.1"/>
    </source>
</evidence>
<evidence type="ECO:0000256" key="14">
    <source>
        <dbReference type="ARBA" id="ARBA00030669"/>
    </source>
</evidence>
<evidence type="ECO:0000256" key="4">
    <source>
        <dbReference type="ARBA" id="ARBA00007037"/>
    </source>
</evidence>
<protein>
    <recommendedName>
        <fullName evidence="6 18">O-phosphoseryl-tRNA(Sec) selenium transferase</fullName>
        <ecNumber evidence="5 18">2.9.1.2</ecNumber>
    </recommendedName>
    <alternativeName>
        <fullName evidence="14 18">Selenocysteine synthase</fullName>
    </alternativeName>
    <alternativeName>
        <fullName evidence="15 18">Selenocysteinyl-tRNA(Sec) synthase</fullName>
    </alternativeName>
    <alternativeName>
        <fullName evidence="16 18">Sep-tRNA:Sec-tRNA synthase</fullName>
    </alternativeName>
</protein>
<dbReference type="EMBL" id="CAXLJM020000069">
    <property type="protein sequence ID" value="CAL8125291.1"/>
    <property type="molecule type" value="Genomic_DNA"/>
</dbReference>
<evidence type="ECO:0000313" key="20">
    <source>
        <dbReference type="Proteomes" id="UP001642540"/>
    </source>
</evidence>
<evidence type="ECO:0000256" key="11">
    <source>
        <dbReference type="ARBA" id="ARBA00022917"/>
    </source>
</evidence>
<comment type="subcellular location">
    <subcellularLocation>
        <location evidence="18">Cytoplasm</location>
    </subcellularLocation>
</comment>
<proteinExistence type="inferred from homology"/>
<evidence type="ECO:0000256" key="6">
    <source>
        <dbReference type="ARBA" id="ARBA00021963"/>
    </source>
</evidence>
<comment type="cofactor">
    <cofactor evidence="1 18">
        <name>pyridoxal 5'-phosphate</name>
        <dbReference type="ChEBI" id="CHEBI:597326"/>
    </cofactor>
</comment>
<keyword evidence="20" id="KW-1185">Reference proteome</keyword>
<evidence type="ECO:0000256" key="15">
    <source>
        <dbReference type="ARBA" id="ARBA00032048"/>
    </source>
</evidence>
<dbReference type="Gene3D" id="3.40.640.10">
    <property type="entry name" value="Type I PLP-dependent aspartate aminotransferase-like (Major domain)"/>
    <property type="match status" value="2"/>
</dbReference>
<dbReference type="InterPro" id="IPR015424">
    <property type="entry name" value="PyrdxlP-dep_Trfase"/>
</dbReference>
<comment type="catalytic activity">
    <reaction evidence="17 18">
        <text>O-phospho-L-seryl-tRNA(Sec) + selenophosphate + H2O = L-selenocysteinyl-tRNA(Sec) + 2 phosphate</text>
        <dbReference type="Rhea" id="RHEA:25041"/>
        <dbReference type="Rhea" id="RHEA-COMP:9743"/>
        <dbReference type="Rhea" id="RHEA-COMP:9947"/>
        <dbReference type="ChEBI" id="CHEBI:15377"/>
        <dbReference type="ChEBI" id="CHEBI:16144"/>
        <dbReference type="ChEBI" id="CHEBI:43474"/>
        <dbReference type="ChEBI" id="CHEBI:78551"/>
        <dbReference type="ChEBI" id="CHEBI:78573"/>
        <dbReference type="EC" id="2.9.1.2"/>
    </reaction>
</comment>
<dbReference type="InterPro" id="IPR019872">
    <property type="entry name" value="Sec-tRNA_Se_transferase"/>
</dbReference>
<evidence type="ECO:0000256" key="9">
    <source>
        <dbReference type="ARBA" id="ARBA00022884"/>
    </source>
</evidence>